<evidence type="ECO:0000313" key="6">
    <source>
        <dbReference type="WBParaSite" id="PTRK_0001159100.2"/>
    </source>
</evidence>
<organism evidence="5 6">
    <name type="scientific">Parastrongyloides trichosuri</name>
    <name type="common">Possum-specific nematode worm</name>
    <dbReference type="NCBI Taxonomy" id="131310"/>
    <lineage>
        <taxon>Eukaryota</taxon>
        <taxon>Metazoa</taxon>
        <taxon>Ecdysozoa</taxon>
        <taxon>Nematoda</taxon>
        <taxon>Chromadorea</taxon>
        <taxon>Rhabditida</taxon>
        <taxon>Tylenchina</taxon>
        <taxon>Panagrolaimomorpha</taxon>
        <taxon>Strongyloidoidea</taxon>
        <taxon>Strongyloididae</taxon>
        <taxon>Parastrongyloides</taxon>
    </lineage>
</organism>
<dbReference type="PROSITE" id="PS50003">
    <property type="entry name" value="PH_DOMAIN"/>
    <property type="match status" value="1"/>
</dbReference>
<dbReference type="SUPFAM" id="SSF50729">
    <property type="entry name" value="PH domain-like"/>
    <property type="match status" value="1"/>
</dbReference>
<dbReference type="PANTHER" id="PTHR10194:SF148">
    <property type="entry name" value="GTPASE-ACTIVATING PROTEIN"/>
    <property type="match status" value="1"/>
</dbReference>
<evidence type="ECO:0000313" key="5">
    <source>
        <dbReference type="Proteomes" id="UP000038045"/>
    </source>
</evidence>
<dbReference type="AlphaFoldDB" id="A0A0N4ZSV9"/>
<feature type="compositionally biased region" description="Low complexity" evidence="2">
    <location>
        <begin position="96"/>
        <end position="116"/>
    </location>
</feature>
<reference evidence="6" key="1">
    <citation type="submission" date="2017-02" db="UniProtKB">
        <authorList>
            <consortium name="WormBaseParasite"/>
        </authorList>
    </citation>
    <scope>IDENTIFICATION</scope>
</reference>
<name>A0A0N4ZSV9_PARTI</name>
<dbReference type="STRING" id="131310.A0A0N4ZSV9"/>
<dbReference type="InterPro" id="IPR001849">
    <property type="entry name" value="PH_domain"/>
</dbReference>
<dbReference type="SMART" id="SM00323">
    <property type="entry name" value="RasGAP"/>
    <property type="match status" value="1"/>
</dbReference>
<feature type="region of interest" description="Disordered" evidence="2">
    <location>
        <begin position="94"/>
        <end position="116"/>
    </location>
</feature>
<dbReference type="WBParaSite" id="PTRK_0001159100.2">
    <property type="protein sequence ID" value="PTRK_0001159100.2"/>
    <property type="gene ID" value="PTRK_0001159100"/>
</dbReference>
<dbReference type="SMART" id="SM00233">
    <property type="entry name" value="PH"/>
    <property type="match status" value="1"/>
</dbReference>
<dbReference type="SUPFAM" id="SSF48350">
    <property type="entry name" value="GTPase activation domain, GAP"/>
    <property type="match status" value="1"/>
</dbReference>
<dbReference type="InterPro" id="IPR001936">
    <property type="entry name" value="RasGAP_dom"/>
</dbReference>
<dbReference type="Gene3D" id="2.30.29.30">
    <property type="entry name" value="Pleckstrin-homology domain (PH domain)/Phosphotyrosine-binding domain (PTB)"/>
    <property type="match status" value="1"/>
</dbReference>
<dbReference type="CDD" id="cd00821">
    <property type="entry name" value="PH"/>
    <property type="match status" value="1"/>
</dbReference>
<keyword evidence="1" id="KW-0343">GTPase activation</keyword>
<feature type="domain" description="Ras-GAP" evidence="4">
    <location>
        <begin position="515"/>
        <end position="709"/>
    </location>
</feature>
<dbReference type="Proteomes" id="UP000038045">
    <property type="component" value="Unplaced"/>
</dbReference>
<sequence>MEQTYEDVFTIGGETTNKFVINKVQNGRLFGDGEIRFTETVSVYMSTFRNQKIVENFTKPSISSKRKLSSQSATSLSSIFSHLTNRNYSGKGGILSSASSRRNSTNESTTNQTSSFSTTPHICVIFKLDDEIIYQSDATAFSDSIILREAFSTEIQRNFRLFHIIFAEVSSSSTDAIPMPLGLISLRRRDIAKYTNEERWFTIRPISRTEYISTQQNRKLSIKGIENQDILRDMCGSVYLNIDFDESKKSLQIRVLDYCPTRTREASNSTQQQHFSNIDKPFQFLDRSFIKNNILIFSFTIYNSTGSKLCKTKYLKVSSDRKSETITLECEFFTPGKRVSYNQELVDILDVNGDMSTSYSFNSNLTNTQDPQLRITIKHDTHQSTSSLDNSLSEHCGNTDSQGNDILPIHGSLRIPLNEKTFLPKLRGPGSHWYYIKERLPPFQTTSASIPDNTVMTNKHALGHVKMRVCLSVDHVLKLGTYKPLHELLENKLSGDLGSKAALEFVLLLQSLSLDQEKLCKSLMKIMLYSGQIKDFIKTLLSQYLSLGHDINTLFRSQTMTTKVIHELMKFVGKSYLRDTLKNLIDTILQEKKCCEVDPSKLKNKEELDHNVRNLTLYAELIFTDMVESRNKCPTLLQEIFNDLKGMVLHFYPNRIDVQRLAISSFLVMRFFATAVLNPRQYSLINDQPEGDVNRTLLLISKILQKITNSVVSGRSLINKEPWLTPILNRFEDDIHKQSMINFFDSICEPKISIPTEEKVMDICDILKDGYVVERHNNSDGFRNLKRFITTKHRYLVLHQDALSWQKKKDTGESELKGSVCLEDITAVGTLADDENVFKISTINKEVHFQTKTTTERNEWLIHIQKQQHRKTKRTMSQSDVVEIAEIDIEREIECIHSLLYKKCNELKQFALACESVTLKPELHNKELHDKFIYDNIPEQIVSQLKLDASNEDALHNCKSFSETCFQLLSIIEKIEKNHSTALSKVFENPNYSIDRTKDDFFDDENYLLLASRVKQNAK</sequence>
<evidence type="ECO:0000256" key="1">
    <source>
        <dbReference type="ARBA" id="ARBA00022468"/>
    </source>
</evidence>
<dbReference type="GO" id="GO:0005096">
    <property type="term" value="F:GTPase activator activity"/>
    <property type="evidence" value="ECO:0007669"/>
    <property type="project" value="UniProtKB-KW"/>
</dbReference>
<dbReference type="InterPro" id="IPR008936">
    <property type="entry name" value="Rho_GTPase_activation_prot"/>
</dbReference>
<dbReference type="InterPro" id="IPR011993">
    <property type="entry name" value="PH-like_dom_sf"/>
</dbReference>
<protein>
    <submittedName>
        <fullName evidence="6">Ras-GAP domain-containing protein</fullName>
    </submittedName>
</protein>
<evidence type="ECO:0000259" key="4">
    <source>
        <dbReference type="PROSITE" id="PS50018"/>
    </source>
</evidence>
<dbReference type="PROSITE" id="PS50018">
    <property type="entry name" value="RAS_GTPASE_ACTIV_2"/>
    <property type="match status" value="1"/>
</dbReference>
<dbReference type="InterPro" id="IPR039360">
    <property type="entry name" value="Ras_GTPase"/>
</dbReference>
<evidence type="ECO:0000256" key="2">
    <source>
        <dbReference type="SAM" id="MobiDB-lite"/>
    </source>
</evidence>
<dbReference type="PANTHER" id="PTHR10194">
    <property type="entry name" value="RAS GTPASE-ACTIVATING PROTEINS"/>
    <property type="match status" value="1"/>
</dbReference>
<dbReference type="Pfam" id="PF00616">
    <property type="entry name" value="RasGAP"/>
    <property type="match status" value="1"/>
</dbReference>
<dbReference type="Gene3D" id="1.10.506.10">
    <property type="entry name" value="GTPase Activation - p120gap, domain 1"/>
    <property type="match status" value="1"/>
</dbReference>
<evidence type="ECO:0000259" key="3">
    <source>
        <dbReference type="PROSITE" id="PS50003"/>
    </source>
</evidence>
<dbReference type="Pfam" id="PF00169">
    <property type="entry name" value="PH"/>
    <property type="match status" value="1"/>
</dbReference>
<feature type="domain" description="PH" evidence="3">
    <location>
        <begin position="765"/>
        <end position="869"/>
    </location>
</feature>
<keyword evidence="5" id="KW-1185">Reference proteome</keyword>
<accession>A0A0N4ZSV9</accession>
<proteinExistence type="predicted"/>